<dbReference type="EMBL" id="KN880758">
    <property type="protein sequence ID" value="KIY62674.1"/>
    <property type="molecule type" value="Genomic_DNA"/>
</dbReference>
<name>A0A0D7AXT4_9AGAR</name>
<proteinExistence type="predicted"/>
<feature type="compositionally biased region" description="Basic and acidic residues" evidence="1">
    <location>
        <begin position="158"/>
        <end position="171"/>
    </location>
</feature>
<accession>A0A0D7AXT4</accession>
<protein>
    <submittedName>
        <fullName evidence="2">Uncharacterized protein</fullName>
    </submittedName>
</protein>
<sequence length="224" mass="24408">MSLKRQLSITFDDGPPRLGRRLEREDSYLLRMEEGVRALRTQIHDPTRGPINSENELPSAHIATKPAPVVPISGPTPPPSPPHMNATTSPSAGDRAAVSDISGHLPSHSEATRSRTGSRVPKSTDTNIRTTAKRATKKPLPPVAPSGSNRPVKAKGQTADRYRKEKYRDRGSMTARSLFGRVYQKSHPACTNGDVNDAWAKIEKTAEAETYTAEAKALKANVRT</sequence>
<reference evidence="2 3" key="1">
    <citation type="journal article" date="2015" name="Fungal Genet. Biol.">
        <title>Evolution of novel wood decay mechanisms in Agaricales revealed by the genome sequences of Fistulina hepatica and Cylindrobasidium torrendii.</title>
        <authorList>
            <person name="Floudas D."/>
            <person name="Held B.W."/>
            <person name="Riley R."/>
            <person name="Nagy L.G."/>
            <person name="Koehler G."/>
            <person name="Ransdell A.S."/>
            <person name="Younus H."/>
            <person name="Chow J."/>
            <person name="Chiniquy J."/>
            <person name="Lipzen A."/>
            <person name="Tritt A."/>
            <person name="Sun H."/>
            <person name="Haridas S."/>
            <person name="LaButti K."/>
            <person name="Ohm R.A."/>
            <person name="Kues U."/>
            <person name="Blanchette R.A."/>
            <person name="Grigoriev I.V."/>
            <person name="Minto R.E."/>
            <person name="Hibbett D.S."/>
        </authorList>
    </citation>
    <scope>NUCLEOTIDE SEQUENCE [LARGE SCALE GENOMIC DNA]</scope>
    <source>
        <strain evidence="2 3">FP15055 ss-10</strain>
    </source>
</reference>
<feature type="region of interest" description="Disordered" evidence="1">
    <location>
        <begin position="66"/>
        <end position="173"/>
    </location>
</feature>
<keyword evidence="3" id="KW-1185">Reference proteome</keyword>
<feature type="compositionally biased region" description="Polar residues" evidence="1">
    <location>
        <begin position="114"/>
        <end position="130"/>
    </location>
</feature>
<organism evidence="2 3">
    <name type="scientific">Cylindrobasidium torrendii FP15055 ss-10</name>
    <dbReference type="NCBI Taxonomy" id="1314674"/>
    <lineage>
        <taxon>Eukaryota</taxon>
        <taxon>Fungi</taxon>
        <taxon>Dikarya</taxon>
        <taxon>Basidiomycota</taxon>
        <taxon>Agaricomycotina</taxon>
        <taxon>Agaricomycetes</taxon>
        <taxon>Agaricomycetidae</taxon>
        <taxon>Agaricales</taxon>
        <taxon>Marasmiineae</taxon>
        <taxon>Physalacriaceae</taxon>
        <taxon>Cylindrobasidium</taxon>
    </lineage>
</organism>
<dbReference type="Proteomes" id="UP000054007">
    <property type="component" value="Unassembled WGS sequence"/>
</dbReference>
<evidence type="ECO:0000256" key="1">
    <source>
        <dbReference type="SAM" id="MobiDB-lite"/>
    </source>
</evidence>
<gene>
    <name evidence="2" type="ORF">CYLTODRAFT_458787</name>
</gene>
<evidence type="ECO:0000313" key="2">
    <source>
        <dbReference type="EMBL" id="KIY62674.1"/>
    </source>
</evidence>
<evidence type="ECO:0000313" key="3">
    <source>
        <dbReference type="Proteomes" id="UP000054007"/>
    </source>
</evidence>
<dbReference type="AlphaFoldDB" id="A0A0D7AXT4"/>